<dbReference type="KEGG" id="acry:AC20117_03990"/>
<dbReference type="OrthoDB" id="4965845at2"/>
<keyword evidence="2" id="KW-1185">Reference proteome</keyword>
<accession>A0A1H1DZE5</accession>
<evidence type="ECO:0000313" key="2">
    <source>
        <dbReference type="Proteomes" id="UP000181917"/>
    </source>
</evidence>
<reference evidence="1 2" key="1">
    <citation type="submission" date="2016-10" db="EMBL/GenBank/DDBJ databases">
        <authorList>
            <person name="de Groot N.N."/>
        </authorList>
    </citation>
    <scope>NUCLEOTIDE SEQUENCE [LARGE SCALE GENOMIC DNA]</scope>
    <source>
        <strain evidence="1 2">DSM 20117</strain>
    </source>
</reference>
<protein>
    <submittedName>
        <fullName evidence="1">Uncharacterized protein</fullName>
    </submittedName>
</protein>
<dbReference type="Proteomes" id="UP000181917">
    <property type="component" value="Unassembled WGS sequence"/>
</dbReference>
<dbReference type="EMBL" id="FNKH01000002">
    <property type="protein sequence ID" value="SDQ81864.1"/>
    <property type="molecule type" value="Genomic_DNA"/>
</dbReference>
<dbReference type="STRING" id="37928.SAMN04489742_2690"/>
<evidence type="ECO:0000313" key="1">
    <source>
        <dbReference type="EMBL" id="SDQ81864.1"/>
    </source>
</evidence>
<organism evidence="1 2">
    <name type="scientific">Crystallibacter crystallopoietes</name>
    <dbReference type="NCBI Taxonomy" id="37928"/>
    <lineage>
        <taxon>Bacteria</taxon>
        <taxon>Bacillati</taxon>
        <taxon>Actinomycetota</taxon>
        <taxon>Actinomycetes</taxon>
        <taxon>Micrococcales</taxon>
        <taxon>Micrococcaceae</taxon>
        <taxon>Crystallibacter</taxon>
    </lineage>
</organism>
<gene>
    <name evidence="1" type="ORF">SAMN04489742_2690</name>
</gene>
<name>A0A1H1DZE5_9MICC</name>
<dbReference type="AlphaFoldDB" id="A0A1H1DZE5"/>
<dbReference type="RefSeq" id="WP_074700887.1">
    <property type="nucleotide sequence ID" value="NZ_CP018863.1"/>
</dbReference>
<sequence length="90" mass="10022">MNQRLAEAIAILGDVEADDASNDARGRRAHARVIAMIEFADEVSGMRREQRIANLLTLAQMDKKDSKTALEEARRLLELDTESRVLKTAA</sequence>
<proteinExistence type="predicted"/>